<dbReference type="AlphaFoldDB" id="A0A2N7PJ45"/>
<dbReference type="NCBIfam" id="TIGR01850">
    <property type="entry name" value="argC"/>
    <property type="match status" value="1"/>
</dbReference>
<dbReference type="InterPro" id="IPR000534">
    <property type="entry name" value="Semialdehyde_DH_NAD-bd"/>
</dbReference>
<keyword evidence="5 7" id="KW-0560">Oxidoreductase</keyword>
<dbReference type="GO" id="GO:0070401">
    <property type="term" value="F:NADP+ binding"/>
    <property type="evidence" value="ECO:0007669"/>
    <property type="project" value="InterPro"/>
</dbReference>
<dbReference type="SUPFAM" id="SSF51735">
    <property type="entry name" value="NAD(P)-binding Rossmann-fold domains"/>
    <property type="match status" value="1"/>
</dbReference>
<dbReference type="SUPFAM" id="SSF55347">
    <property type="entry name" value="Glyceraldehyde-3-phosphate dehydrogenase-like, C-terminal domain"/>
    <property type="match status" value="1"/>
</dbReference>
<dbReference type="GO" id="GO:0051287">
    <property type="term" value="F:NAD binding"/>
    <property type="evidence" value="ECO:0007669"/>
    <property type="project" value="InterPro"/>
</dbReference>
<dbReference type="UniPathway" id="UPA00068">
    <property type="reaction ID" value="UER00108"/>
</dbReference>
<dbReference type="SMART" id="SM00859">
    <property type="entry name" value="Semialdhyde_dh"/>
    <property type="match status" value="1"/>
</dbReference>
<dbReference type="GO" id="GO:0005737">
    <property type="term" value="C:cytoplasm"/>
    <property type="evidence" value="ECO:0007669"/>
    <property type="project" value="UniProtKB-SubCell"/>
</dbReference>
<comment type="function">
    <text evidence="7">Catalyzes the NADPH-dependent reduction of N-acetyl-5-glutamyl phosphate to yield N-acetyl-L-glutamate 5-semialdehyde.</text>
</comment>
<comment type="similarity">
    <text evidence="7">Belongs to the NAGSA dehydrogenase family. Type 1 subfamily.</text>
</comment>
<dbReference type="GO" id="GO:0003942">
    <property type="term" value="F:N-acetyl-gamma-glutamyl-phosphate reductase activity"/>
    <property type="evidence" value="ECO:0007669"/>
    <property type="project" value="UniProtKB-UniRule"/>
</dbReference>
<dbReference type="CDD" id="cd17895">
    <property type="entry name" value="AGPR_1_N"/>
    <property type="match status" value="1"/>
</dbReference>
<evidence type="ECO:0000256" key="2">
    <source>
        <dbReference type="ARBA" id="ARBA00022571"/>
    </source>
</evidence>
<dbReference type="InterPro" id="IPR050085">
    <property type="entry name" value="AGPR"/>
</dbReference>
<dbReference type="InterPro" id="IPR000706">
    <property type="entry name" value="AGPR_type-1"/>
</dbReference>
<dbReference type="GO" id="GO:0006526">
    <property type="term" value="P:L-arginine biosynthetic process"/>
    <property type="evidence" value="ECO:0007669"/>
    <property type="project" value="UniProtKB-UniRule"/>
</dbReference>
<dbReference type="HAMAP" id="MF_00150">
    <property type="entry name" value="ArgC_type1"/>
    <property type="match status" value="1"/>
</dbReference>
<accession>A0A2N7PJ45</accession>
<sequence>MIQVGIIGASGYTGLELLRLLENHPEVEVKVVTSREYAGKTLREVFGFSGRWADLFFEKPDPQQISERVEVVFLCLPSGTAQEVAEFFWRKGIKVIDLSADFRFKNLETYSKTYKIEHRFPELVKRAVYGLSEIYAEEIKKTYLVGNPGCYPTSILLPLIPLIKEHLIHTDLIIADSKSGTSGAGRKAENYYSFCEVNEDFKAYKVTTHRHTPEMEEKLSEASGNQVRLIFTPHLLPVNRGILSTIYVKFRNSLEKIYEYLRDFYKEKIFVEILPLGSYPRLSEVKGTNFCKIALFEDKERGMGVIISVLDNLIKGASGQAIQNMNLMFGLPEDLGLPKSPMFV</sequence>
<protein>
    <recommendedName>
        <fullName evidence="7">N-acetyl-gamma-glutamyl-phosphate reductase</fullName>
        <shortName evidence="7">AGPR</shortName>
        <ecNumber evidence="7">1.2.1.38</ecNumber>
    </recommendedName>
    <alternativeName>
        <fullName evidence="7">N-acetyl-glutamate semialdehyde dehydrogenase</fullName>
        <shortName evidence="7">NAGSA dehydrogenase</shortName>
    </alternativeName>
</protein>
<organism evidence="10 11">
    <name type="scientific">Caldimicrobium thiodismutans</name>
    <dbReference type="NCBI Taxonomy" id="1653476"/>
    <lineage>
        <taxon>Bacteria</taxon>
        <taxon>Pseudomonadati</taxon>
        <taxon>Thermodesulfobacteriota</taxon>
        <taxon>Thermodesulfobacteria</taxon>
        <taxon>Thermodesulfobacteriales</taxon>
        <taxon>Thermodesulfobacteriaceae</taxon>
        <taxon>Caldimicrobium</taxon>
    </lineage>
</organism>
<keyword evidence="2 7" id="KW-0055">Arginine biosynthesis</keyword>
<keyword evidence="4 7" id="KW-0521">NADP</keyword>
<feature type="active site" evidence="7 8">
    <location>
        <position position="150"/>
    </location>
</feature>
<evidence type="ECO:0000256" key="8">
    <source>
        <dbReference type="PROSITE-ProRule" id="PRU10010"/>
    </source>
</evidence>
<dbReference type="PANTHER" id="PTHR32338">
    <property type="entry name" value="N-ACETYL-GAMMA-GLUTAMYL-PHOSPHATE REDUCTASE, CHLOROPLASTIC-RELATED-RELATED"/>
    <property type="match status" value="1"/>
</dbReference>
<evidence type="ECO:0000256" key="6">
    <source>
        <dbReference type="ARBA" id="ARBA00050557"/>
    </source>
</evidence>
<evidence type="ECO:0000256" key="4">
    <source>
        <dbReference type="ARBA" id="ARBA00022857"/>
    </source>
</evidence>
<dbReference type="PROSITE" id="PS01224">
    <property type="entry name" value="ARGC"/>
    <property type="match status" value="1"/>
</dbReference>
<keyword evidence="7" id="KW-0963">Cytoplasm</keyword>
<dbReference type="PANTHER" id="PTHR32338:SF10">
    <property type="entry name" value="N-ACETYL-GAMMA-GLUTAMYL-PHOSPHATE REDUCTASE, CHLOROPLASTIC-RELATED"/>
    <property type="match status" value="1"/>
</dbReference>
<gene>
    <name evidence="7" type="primary">argC</name>
    <name evidence="10" type="ORF">C0197_04740</name>
</gene>
<dbReference type="Pfam" id="PF01118">
    <property type="entry name" value="Semialdhyde_dh"/>
    <property type="match status" value="1"/>
</dbReference>
<name>A0A2N7PJ45_9BACT</name>
<evidence type="ECO:0000313" key="10">
    <source>
        <dbReference type="EMBL" id="PMP62453.1"/>
    </source>
</evidence>
<dbReference type="EMBL" id="PNIE01000064">
    <property type="protein sequence ID" value="PMP62453.1"/>
    <property type="molecule type" value="Genomic_DNA"/>
</dbReference>
<evidence type="ECO:0000256" key="5">
    <source>
        <dbReference type="ARBA" id="ARBA00023002"/>
    </source>
</evidence>
<evidence type="ECO:0000313" key="11">
    <source>
        <dbReference type="Proteomes" id="UP000235731"/>
    </source>
</evidence>
<comment type="pathway">
    <text evidence="1 7">Amino-acid biosynthesis; L-arginine biosynthesis; N(2)-acetyl-L-ornithine from L-glutamate: step 3/4.</text>
</comment>
<dbReference type="Gene3D" id="3.30.360.10">
    <property type="entry name" value="Dihydrodipicolinate Reductase, domain 2"/>
    <property type="match status" value="1"/>
</dbReference>
<dbReference type="CDD" id="cd23934">
    <property type="entry name" value="AGPR_1_C"/>
    <property type="match status" value="1"/>
</dbReference>
<dbReference type="Gene3D" id="3.40.50.720">
    <property type="entry name" value="NAD(P)-binding Rossmann-like Domain"/>
    <property type="match status" value="1"/>
</dbReference>
<evidence type="ECO:0000256" key="7">
    <source>
        <dbReference type="HAMAP-Rule" id="MF_00150"/>
    </source>
</evidence>
<keyword evidence="3 7" id="KW-0028">Amino-acid biosynthesis</keyword>
<evidence type="ECO:0000256" key="3">
    <source>
        <dbReference type="ARBA" id="ARBA00022605"/>
    </source>
</evidence>
<feature type="domain" description="Semialdehyde dehydrogenase NAD-binding" evidence="9">
    <location>
        <begin position="3"/>
        <end position="142"/>
    </location>
</feature>
<dbReference type="Pfam" id="PF22698">
    <property type="entry name" value="Semialdhyde_dhC_1"/>
    <property type="match status" value="1"/>
</dbReference>
<comment type="catalytic activity">
    <reaction evidence="6 7">
        <text>N-acetyl-L-glutamate 5-semialdehyde + phosphate + NADP(+) = N-acetyl-L-glutamyl 5-phosphate + NADPH + H(+)</text>
        <dbReference type="Rhea" id="RHEA:21588"/>
        <dbReference type="ChEBI" id="CHEBI:15378"/>
        <dbReference type="ChEBI" id="CHEBI:29123"/>
        <dbReference type="ChEBI" id="CHEBI:43474"/>
        <dbReference type="ChEBI" id="CHEBI:57783"/>
        <dbReference type="ChEBI" id="CHEBI:57936"/>
        <dbReference type="ChEBI" id="CHEBI:58349"/>
        <dbReference type="EC" id="1.2.1.38"/>
    </reaction>
</comment>
<dbReference type="InterPro" id="IPR023013">
    <property type="entry name" value="AGPR_AS"/>
</dbReference>
<dbReference type="EC" id="1.2.1.38" evidence="7"/>
<proteinExistence type="inferred from homology"/>
<dbReference type="InterPro" id="IPR058924">
    <property type="entry name" value="AGPR_dimerisation_dom"/>
</dbReference>
<dbReference type="FunFam" id="3.30.360.10:FF:000014">
    <property type="entry name" value="N-acetyl-gamma-glutamyl-phosphate reductase"/>
    <property type="match status" value="1"/>
</dbReference>
<evidence type="ECO:0000259" key="9">
    <source>
        <dbReference type="SMART" id="SM00859"/>
    </source>
</evidence>
<comment type="caution">
    <text evidence="10">The sequence shown here is derived from an EMBL/GenBank/DDBJ whole genome shotgun (WGS) entry which is preliminary data.</text>
</comment>
<reference evidence="10 11" key="1">
    <citation type="submission" date="2018-01" db="EMBL/GenBank/DDBJ databases">
        <title>Metagenomic assembled genomes from two thermal pools in the Uzon Caldera, Kamchatka, Russia.</title>
        <authorList>
            <person name="Wilkins L."/>
            <person name="Ettinger C."/>
        </authorList>
    </citation>
    <scope>NUCLEOTIDE SEQUENCE [LARGE SCALE GENOMIC DNA]</scope>
    <source>
        <strain evidence="10">ZAV-15</strain>
    </source>
</reference>
<evidence type="ECO:0000256" key="1">
    <source>
        <dbReference type="ARBA" id="ARBA00004862"/>
    </source>
</evidence>
<dbReference type="InterPro" id="IPR036291">
    <property type="entry name" value="NAD(P)-bd_dom_sf"/>
</dbReference>
<dbReference type="Proteomes" id="UP000235731">
    <property type="component" value="Unassembled WGS sequence"/>
</dbReference>
<comment type="subcellular location">
    <subcellularLocation>
        <location evidence="7">Cytoplasm</location>
    </subcellularLocation>
</comment>